<dbReference type="CDD" id="cd00207">
    <property type="entry name" value="fer2"/>
    <property type="match status" value="1"/>
</dbReference>
<feature type="domain" description="2Fe-2S ferredoxin-type" evidence="10">
    <location>
        <begin position="106"/>
        <end position="199"/>
    </location>
</feature>
<evidence type="ECO:0000259" key="10">
    <source>
        <dbReference type="PROSITE" id="PS51085"/>
    </source>
</evidence>
<keyword evidence="6" id="KW-0408">Iron</keyword>
<dbReference type="RefSeq" id="WP_114584883.1">
    <property type="nucleotide sequence ID" value="NZ_CP031148.1"/>
</dbReference>
<accession>A0A345E0L2</accession>
<dbReference type="GeneID" id="85167237"/>
<dbReference type="EMBL" id="CP031150">
    <property type="protein sequence ID" value="AXG05734.1"/>
    <property type="molecule type" value="Genomic_DNA"/>
</dbReference>
<reference evidence="11 14" key="2">
    <citation type="submission" date="2018-07" db="EMBL/GenBank/DDBJ databases">
        <title>Genome sequences of Haloplanus sp. CBA1113.</title>
        <authorList>
            <person name="Kim Y.B."/>
            <person name="Roh S.W."/>
        </authorList>
    </citation>
    <scope>NUCLEOTIDE SEQUENCE [LARGE SCALE GENOMIC DNA]</scope>
    <source>
        <strain evidence="11 14">CBA1113</strain>
    </source>
</reference>
<evidence type="ECO:0000313" key="12">
    <source>
        <dbReference type="EMBL" id="AXG09070.1"/>
    </source>
</evidence>
<gene>
    <name evidence="12" type="ORF">DU484_03885</name>
    <name evidence="11" type="ORF">DU500_04370</name>
</gene>
<keyword evidence="5" id="KW-0249">Electron transport</keyword>
<evidence type="ECO:0000256" key="7">
    <source>
        <dbReference type="ARBA" id="ARBA00023014"/>
    </source>
</evidence>
<sequence length="199" mass="20832">MVEVNLVGLSIGALLTLTAVALHLSKGTGWTPTTDISQEVLERRAESVPETDFPEPMNRAIGAGGGGAVAAGAVAGDEEGAELEGGAEAAEEAGPWDVSDDEAEVFEIEYAKEGASIEVKENETVLEAGEDEGWDLPYACRQGQCVSCAGQITSGGNSEDYVVHDDQQMLDDNELDDGYTLTCVAYPKADFTIETGEAP</sequence>
<evidence type="ECO:0000313" key="14">
    <source>
        <dbReference type="Proteomes" id="UP000253273"/>
    </source>
</evidence>
<dbReference type="AlphaFoldDB" id="A0A345EA48"/>
<evidence type="ECO:0000256" key="8">
    <source>
        <dbReference type="ARBA" id="ARBA00034078"/>
    </source>
</evidence>
<dbReference type="GO" id="GO:0051537">
    <property type="term" value="F:2 iron, 2 sulfur cluster binding"/>
    <property type="evidence" value="ECO:0007669"/>
    <property type="project" value="UniProtKB-KW"/>
</dbReference>
<dbReference type="InterPro" id="IPR012675">
    <property type="entry name" value="Beta-grasp_dom_sf"/>
</dbReference>
<dbReference type="KEGG" id="haq:DU484_03885"/>
<dbReference type="SUPFAM" id="SSF54292">
    <property type="entry name" value="2Fe-2S ferredoxin-like"/>
    <property type="match status" value="1"/>
</dbReference>
<reference evidence="12 13" key="1">
    <citation type="submission" date="2018-07" db="EMBL/GenBank/DDBJ databases">
        <title>Genome sequences of Haloplanus sp. CBA1112.</title>
        <authorList>
            <person name="Kim Y.B."/>
            <person name="Roh S.W."/>
        </authorList>
    </citation>
    <scope>NUCLEOTIDE SEQUENCE [LARGE SCALE GENOMIC DNA]</scope>
    <source>
        <strain evidence="12 13">CBA1112</strain>
    </source>
</reference>
<dbReference type="GO" id="GO:0046872">
    <property type="term" value="F:metal ion binding"/>
    <property type="evidence" value="ECO:0007669"/>
    <property type="project" value="UniProtKB-KW"/>
</dbReference>
<evidence type="ECO:0000313" key="11">
    <source>
        <dbReference type="EMBL" id="AXG05734.1"/>
    </source>
</evidence>
<name>A0A345EA48_9EURY</name>
<comment type="similarity">
    <text evidence="1">Belongs to the 2Fe2S plant-type ferredoxin family.</text>
</comment>
<dbReference type="InterPro" id="IPR001041">
    <property type="entry name" value="2Fe-2S_ferredoxin-type"/>
</dbReference>
<evidence type="ECO:0000256" key="2">
    <source>
        <dbReference type="ARBA" id="ARBA00022448"/>
    </source>
</evidence>
<evidence type="ECO:0000313" key="13">
    <source>
        <dbReference type="Proteomes" id="UP000252985"/>
    </source>
</evidence>
<comment type="cofactor">
    <cofactor evidence="8">
        <name>[2Fe-2S] cluster</name>
        <dbReference type="ChEBI" id="CHEBI:190135"/>
    </cofactor>
</comment>
<evidence type="ECO:0000256" key="5">
    <source>
        <dbReference type="ARBA" id="ARBA00022982"/>
    </source>
</evidence>
<dbReference type="InterPro" id="IPR010241">
    <property type="entry name" value="Fd_pln"/>
</dbReference>
<dbReference type="PROSITE" id="PS51085">
    <property type="entry name" value="2FE2S_FER_2"/>
    <property type="match status" value="1"/>
</dbReference>
<dbReference type="KEGG" id="haj:DU500_04370"/>
<dbReference type="PANTHER" id="PTHR43112:SF3">
    <property type="entry name" value="FERREDOXIN-2, CHLOROPLASTIC"/>
    <property type="match status" value="1"/>
</dbReference>
<dbReference type="EMBL" id="CP031148">
    <property type="protein sequence ID" value="AXG09070.1"/>
    <property type="molecule type" value="Genomic_DNA"/>
</dbReference>
<dbReference type="InterPro" id="IPR036010">
    <property type="entry name" value="2Fe-2S_ferredoxin-like_sf"/>
</dbReference>
<feature type="region of interest" description="Disordered" evidence="9">
    <location>
        <begin position="77"/>
        <end position="97"/>
    </location>
</feature>
<dbReference type="Gene3D" id="3.10.20.30">
    <property type="match status" value="1"/>
</dbReference>
<dbReference type="Pfam" id="PF00111">
    <property type="entry name" value="Fer2"/>
    <property type="match status" value="1"/>
</dbReference>
<dbReference type="GO" id="GO:0009055">
    <property type="term" value="F:electron transfer activity"/>
    <property type="evidence" value="ECO:0007669"/>
    <property type="project" value="InterPro"/>
</dbReference>
<dbReference type="GO" id="GO:0022900">
    <property type="term" value="P:electron transport chain"/>
    <property type="evidence" value="ECO:0007669"/>
    <property type="project" value="InterPro"/>
</dbReference>
<accession>A0A345EA48</accession>
<protein>
    <submittedName>
        <fullName evidence="12">(2Fe-2S)-binding protein</fullName>
    </submittedName>
</protein>
<evidence type="ECO:0000256" key="6">
    <source>
        <dbReference type="ARBA" id="ARBA00023004"/>
    </source>
</evidence>
<dbReference type="NCBIfam" id="TIGR02008">
    <property type="entry name" value="fdx_plant"/>
    <property type="match status" value="1"/>
</dbReference>
<evidence type="ECO:0000256" key="1">
    <source>
        <dbReference type="ARBA" id="ARBA00007874"/>
    </source>
</evidence>
<keyword evidence="14" id="KW-1185">Reference proteome</keyword>
<dbReference type="OrthoDB" id="235534at2157"/>
<dbReference type="PANTHER" id="PTHR43112">
    <property type="entry name" value="FERREDOXIN"/>
    <property type="match status" value="1"/>
</dbReference>
<dbReference type="Proteomes" id="UP000253273">
    <property type="component" value="Chromosome"/>
</dbReference>
<proteinExistence type="inferred from homology"/>
<evidence type="ECO:0000256" key="9">
    <source>
        <dbReference type="SAM" id="MobiDB-lite"/>
    </source>
</evidence>
<keyword evidence="3" id="KW-0001">2Fe-2S</keyword>
<evidence type="ECO:0000256" key="3">
    <source>
        <dbReference type="ARBA" id="ARBA00022714"/>
    </source>
</evidence>
<keyword evidence="7" id="KW-0411">Iron-sulfur</keyword>
<keyword evidence="4" id="KW-0479">Metal-binding</keyword>
<keyword evidence="2" id="KW-0813">Transport</keyword>
<dbReference type="Proteomes" id="UP000252985">
    <property type="component" value="Chromosome"/>
</dbReference>
<evidence type="ECO:0000256" key="4">
    <source>
        <dbReference type="ARBA" id="ARBA00022723"/>
    </source>
</evidence>
<organism evidence="12 13">
    <name type="scientific">Haloplanus rubicundus</name>
    <dbReference type="NCBI Taxonomy" id="1547898"/>
    <lineage>
        <taxon>Archaea</taxon>
        <taxon>Methanobacteriati</taxon>
        <taxon>Methanobacteriota</taxon>
        <taxon>Stenosarchaea group</taxon>
        <taxon>Halobacteria</taxon>
        <taxon>Halobacteriales</taxon>
        <taxon>Haloferacaceae</taxon>
        <taxon>Haloplanus</taxon>
    </lineage>
</organism>